<dbReference type="CDD" id="cd07989">
    <property type="entry name" value="LPLAT_AGPAT-like"/>
    <property type="match status" value="1"/>
</dbReference>
<evidence type="ECO:0000256" key="1">
    <source>
        <dbReference type="ARBA" id="ARBA00005189"/>
    </source>
</evidence>
<evidence type="ECO:0000313" key="6">
    <source>
        <dbReference type="Proteomes" id="UP000054976"/>
    </source>
</evidence>
<evidence type="ECO:0000256" key="3">
    <source>
        <dbReference type="ARBA" id="ARBA00023315"/>
    </source>
</evidence>
<gene>
    <name evidence="5" type="ORF">TAGGR_2235</name>
</gene>
<dbReference type="STRING" id="86166.TAGGR_2235"/>
<dbReference type="GO" id="GO:0003841">
    <property type="term" value="F:1-acylglycerol-3-phosphate O-acyltransferase activity"/>
    <property type="evidence" value="ECO:0007669"/>
    <property type="project" value="TreeGrafter"/>
</dbReference>
<dbReference type="GO" id="GO:0006654">
    <property type="term" value="P:phosphatidic acid biosynthetic process"/>
    <property type="evidence" value="ECO:0007669"/>
    <property type="project" value="TreeGrafter"/>
</dbReference>
<keyword evidence="3 5" id="KW-0012">Acyltransferase</keyword>
<proteinExistence type="predicted"/>
<comment type="caution">
    <text evidence="5">The sequence shown here is derived from an EMBL/GenBank/DDBJ whole genome shotgun (WGS) entry which is preliminary data.</text>
</comment>
<sequence length="235" mass="26495">MITLRVHTSVVKKIILSAIKTKKGKYTYEELVIDGLKILDIMRNVGCKISIKGTENLKKLKPPCVFIANHMSTLETLVLPAVIGKDFRVTFVVKNSLLKYPFFGKILSALNPIPVTRKNPKEDYRVVMTEGLKRLQEGISVIVFPQATREVVFDSTKFNTLGIKLAKRANVAAVPIALRTDAWGVGKIFKDFGKIDPSKPICFFIGKPLYIEDKGVREHLEIIQFIENSLKKCYN</sequence>
<dbReference type="PANTHER" id="PTHR10434">
    <property type="entry name" value="1-ACYL-SN-GLYCEROL-3-PHOSPHATE ACYLTRANSFERASE"/>
    <property type="match status" value="1"/>
</dbReference>
<dbReference type="AlphaFoldDB" id="A0A0U9HWI1"/>
<evidence type="ECO:0000256" key="2">
    <source>
        <dbReference type="ARBA" id="ARBA00022679"/>
    </source>
</evidence>
<dbReference type="OrthoDB" id="9809618at2"/>
<evidence type="ECO:0000259" key="4">
    <source>
        <dbReference type="SMART" id="SM00563"/>
    </source>
</evidence>
<protein>
    <submittedName>
        <fullName evidence="5">1-acyl-sn-glycerol-3-phosphate acyltransferase</fullName>
    </submittedName>
</protein>
<dbReference type="Proteomes" id="UP000054976">
    <property type="component" value="Unassembled WGS sequence"/>
</dbReference>
<evidence type="ECO:0000313" key="5">
    <source>
        <dbReference type="EMBL" id="GAQ95345.1"/>
    </source>
</evidence>
<name>A0A0U9HWI1_9BACT</name>
<dbReference type="Pfam" id="PF01553">
    <property type="entry name" value="Acyltransferase"/>
    <property type="match status" value="1"/>
</dbReference>
<dbReference type="SMART" id="SM00563">
    <property type="entry name" value="PlsC"/>
    <property type="match status" value="1"/>
</dbReference>
<organism evidence="5 6">
    <name type="scientific">Thermodesulfovibrio aggregans</name>
    <dbReference type="NCBI Taxonomy" id="86166"/>
    <lineage>
        <taxon>Bacteria</taxon>
        <taxon>Pseudomonadati</taxon>
        <taxon>Nitrospirota</taxon>
        <taxon>Thermodesulfovibrionia</taxon>
        <taxon>Thermodesulfovibrionales</taxon>
        <taxon>Thermodesulfovibrionaceae</taxon>
        <taxon>Thermodesulfovibrio</taxon>
    </lineage>
</organism>
<feature type="domain" description="Phospholipid/glycerol acyltransferase" evidence="4">
    <location>
        <begin position="64"/>
        <end position="181"/>
    </location>
</feature>
<dbReference type="PANTHER" id="PTHR10434:SF40">
    <property type="entry name" value="1-ACYL-SN-GLYCEROL-3-PHOSPHATE ACYLTRANSFERASE"/>
    <property type="match status" value="1"/>
</dbReference>
<comment type="pathway">
    <text evidence="1">Lipid metabolism.</text>
</comment>
<dbReference type="SUPFAM" id="SSF69593">
    <property type="entry name" value="Glycerol-3-phosphate (1)-acyltransferase"/>
    <property type="match status" value="1"/>
</dbReference>
<accession>A0A0U9HWI1</accession>
<reference evidence="6" key="1">
    <citation type="submission" date="2016-01" db="EMBL/GenBank/DDBJ databases">
        <title>Draft genome sequence of Thermodesulfovibrio aggregans strain TGE-P1.</title>
        <authorList>
            <person name="Sekiguchi Y."/>
            <person name="Ohashi A."/>
            <person name="Matsuura N."/>
            <person name="Tourlousse M.D."/>
        </authorList>
    </citation>
    <scope>NUCLEOTIDE SEQUENCE [LARGE SCALE GENOMIC DNA]</scope>
    <source>
        <strain evidence="6">TGE-P1</strain>
    </source>
</reference>
<dbReference type="RefSeq" id="WP_059176786.1">
    <property type="nucleotide sequence ID" value="NZ_BCNO01000002.1"/>
</dbReference>
<dbReference type="EMBL" id="BCNO01000002">
    <property type="protein sequence ID" value="GAQ95345.1"/>
    <property type="molecule type" value="Genomic_DNA"/>
</dbReference>
<keyword evidence="2 5" id="KW-0808">Transferase</keyword>
<dbReference type="InterPro" id="IPR002123">
    <property type="entry name" value="Plipid/glycerol_acylTrfase"/>
</dbReference>
<keyword evidence="6" id="KW-1185">Reference proteome</keyword>